<feature type="compositionally biased region" description="Polar residues" evidence="1">
    <location>
        <begin position="654"/>
        <end position="672"/>
    </location>
</feature>
<dbReference type="Pfam" id="PF10407">
    <property type="entry name" value="Cytokin_check_N"/>
    <property type="match status" value="1"/>
</dbReference>
<dbReference type="Proteomes" id="UP000283090">
    <property type="component" value="Unassembled WGS sequence"/>
</dbReference>
<feature type="compositionally biased region" description="Acidic residues" evidence="1">
    <location>
        <begin position="365"/>
        <end position="378"/>
    </location>
</feature>
<feature type="compositionally biased region" description="Basic and acidic residues" evidence="1">
    <location>
        <begin position="1062"/>
        <end position="1072"/>
    </location>
</feature>
<feature type="compositionally biased region" description="Acidic residues" evidence="1">
    <location>
        <begin position="169"/>
        <end position="194"/>
    </location>
</feature>
<feature type="domain" description="Nucleolar protein Dnt1-like N-terminal" evidence="2">
    <location>
        <begin position="28"/>
        <end position="87"/>
    </location>
</feature>
<feature type="compositionally biased region" description="Polar residues" evidence="1">
    <location>
        <begin position="688"/>
        <end position="708"/>
    </location>
</feature>
<evidence type="ECO:0000259" key="2">
    <source>
        <dbReference type="Pfam" id="PF10407"/>
    </source>
</evidence>
<feature type="compositionally biased region" description="Acidic residues" evidence="1">
    <location>
        <begin position="132"/>
        <end position="145"/>
    </location>
</feature>
<feature type="compositionally biased region" description="Polar residues" evidence="1">
    <location>
        <begin position="208"/>
        <end position="234"/>
    </location>
</feature>
<dbReference type="OrthoDB" id="6365676at2759"/>
<dbReference type="EMBL" id="SAEB01000012">
    <property type="protein sequence ID" value="RVD81029.1"/>
    <property type="molecule type" value="Genomic_DNA"/>
</dbReference>
<proteinExistence type="predicted"/>
<gene>
    <name evidence="3" type="ORF">DFL_008907</name>
</gene>
<feature type="region of interest" description="Disordered" evidence="1">
    <location>
        <begin position="646"/>
        <end position="1253"/>
    </location>
</feature>
<organism evidence="3 4">
    <name type="scientific">Arthrobotrys flagrans</name>
    <name type="common">Nematode-trapping fungus</name>
    <name type="synonym">Trichothecium flagrans</name>
    <dbReference type="NCBI Taxonomy" id="97331"/>
    <lineage>
        <taxon>Eukaryota</taxon>
        <taxon>Fungi</taxon>
        <taxon>Dikarya</taxon>
        <taxon>Ascomycota</taxon>
        <taxon>Pezizomycotina</taxon>
        <taxon>Orbiliomycetes</taxon>
        <taxon>Orbiliales</taxon>
        <taxon>Orbiliaceae</taxon>
        <taxon>Arthrobotrys</taxon>
    </lineage>
</organism>
<feature type="compositionally biased region" description="Polar residues" evidence="1">
    <location>
        <begin position="410"/>
        <end position="425"/>
    </location>
</feature>
<dbReference type="InterPro" id="IPR018844">
    <property type="entry name" value="Dnt1-like_N"/>
</dbReference>
<evidence type="ECO:0000313" key="3">
    <source>
        <dbReference type="EMBL" id="RVD81029.1"/>
    </source>
</evidence>
<feature type="compositionally biased region" description="Low complexity" evidence="1">
    <location>
        <begin position="743"/>
        <end position="764"/>
    </location>
</feature>
<dbReference type="VEuPathDB" id="FungiDB:DFL_008907"/>
<feature type="compositionally biased region" description="Acidic residues" evidence="1">
    <location>
        <begin position="1215"/>
        <end position="1229"/>
    </location>
</feature>
<dbReference type="RefSeq" id="XP_067486573.1">
    <property type="nucleotide sequence ID" value="XM_067638711.1"/>
</dbReference>
<feature type="compositionally biased region" description="Polar residues" evidence="1">
    <location>
        <begin position="1090"/>
        <end position="1102"/>
    </location>
</feature>
<feature type="compositionally biased region" description="Basic and acidic residues" evidence="1">
    <location>
        <begin position="1230"/>
        <end position="1241"/>
    </location>
</feature>
<keyword evidence="4" id="KW-1185">Reference proteome</keyword>
<feature type="compositionally biased region" description="Basic and acidic residues" evidence="1">
    <location>
        <begin position="565"/>
        <end position="575"/>
    </location>
</feature>
<feature type="compositionally biased region" description="Polar residues" evidence="1">
    <location>
        <begin position="1152"/>
        <end position="1166"/>
    </location>
</feature>
<dbReference type="STRING" id="97331.A0A436ZQ67"/>
<feature type="compositionally biased region" description="Acidic residues" evidence="1">
    <location>
        <begin position="1045"/>
        <end position="1061"/>
    </location>
</feature>
<protein>
    <recommendedName>
        <fullName evidence="2">Nucleolar protein Dnt1-like N-terminal domain-containing protein</fullName>
    </recommendedName>
</protein>
<evidence type="ECO:0000313" key="4">
    <source>
        <dbReference type="Proteomes" id="UP000283090"/>
    </source>
</evidence>
<evidence type="ECO:0000256" key="1">
    <source>
        <dbReference type="SAM" id="MobiDB-lite"/>
    </source>
</evidence>
<feature type="compositionally biased region" description="Polar residues" evidence="1">
    <location>
        <begin position="984"/>
        <end position="1004"/>
    </location>
</feature>
<sequence length="1253" mass="134770">MRGLRLQVKVVGQPSHNPKRRNLAPIAEFLHLAAPNVTLEDLSLLITDKYAKLYPRNRPLNIQRLQDSEGNDLDLTYTVGDVFDDKSSNRDGSIVKVIHKDVLRDESVPPESGLRPAGSKKRSMQSLAPVAESEEESEGDEEVEEEIGVLVNLHPSKRQKLGAGRGSLEDEDEMQLEEVEDEMSEERQLEEEPEVSPVLPTAVEPSQIRPQTVSQNGNATQPSTARAGPGNTSLGPGPTGGAMNRNGALLPNHLVRDRVQGRGSSLIPETSQGLSELLSPKEETFSSPVFTATTYKKVLPNTQSVEISSPEPEELDAPVIAPHTLRGSGGRKPTSITSKKGTLKRPAKAMVTKKPSPRNQSSIYEIEDSGSDEEEEEPEKPVPQKRKVTGYPQKKIQGAAPKRVTLRRSGASSSTPTLEVPSSQPDIIPSPRILNDFVVEIPHIEEIRGSQERELSNAPVPNVADLIGSNSRVEEELATGPKSSQDKFTKPSLPTKNQSARAKKGSSRPETPIAAEKNLINETKTPASATAKRTTASRSTQSATPEVNDGKSARSSSVLHSALRSPEKRNLEAKKSVSFANEGSPMLPPSSIPAAAAAKTVATAAKPTQEVRKPRTTFKVPVPVIPVELQGISDKSTLEGRKKYEAFVGKPARNRSTSSTPPISALTSTPASSRVFVKGKTTRGESADTGNGSTTSQPAPAKNANQTSDKARDSLKKKAFISPSPARESSSEDEVMEDAPPLSEKASVEKSSSPVSSSSEATSSESEEDSDEDSEEEEEEAVDTPKKAPPTAEKKSVEPQRPELSDSESKSDAQPKGKFIDVKKIMDLTDSDDENYTEGAGKRVSKAPMTREESPIKGPGKRQLRSTSPEKKEFVQFSYARAPSKLALEPISKLAPGGSGETPSSDEEDEAEGGSDEEMADQVEEEAEAVEEEEDNYEDEQGLETAEHISAIELPIPKTVETQVPESESESEPEPGKTDDESDPGTQSESGSGSDNERPISQATADPPFSISVVPELSLPKLQPEQEAAGESDTNTATPPSNDESSGEEESNDEESSEEEPEKPAAPKKVDTTAKAMNALFRSPAPKLVNRNTPSRFSKTPEPSQPAKLPASKMNRRTLGYISPSPGPPSSMPARLPSMMSPKDMRKRHSLTSHYTGLTMLSQQDIPETRDGGKNTTKPAVAVGVGASQKPKPRLSEGMKSFQSILSSQKGGKDSDDDSDSDDSDDSEDEGKGEKEEEKTKGRTGLGRFLPFL</sequence>
<dbReference type="GeneID" id="93591218"/>
<feature type="compositionally biased region" description="Basic and acidic residues" evidence="1">
    <location>
        <begin position="792"/>
        <end position="827"/>
    </location>
</feature>
<dbReference type="AlphaFoldDB" id="A0A436ZQ67"/>
<feature type="region of interest" description="Disordered" evidence="1">
    <location>
        <begin position="302"/>
        <end position="430"/>
    </location>
</feature>
<name>A0A436ZQ67_ARTFL</name>
<accession>A0A436ZQ67</accession>
<feature type="compositionally biased region" description="Acidic residues" evidence="1">
    <location>
        <begin position="904"/>
        <end position="942"/>
    </location>
</feature>
<feature type="compositionally biased region" description="Acidic residues" evidence="1">
    <location>
        <begin position="765"/>
        <end position="782"/>
    </location>
</feature>
<comment type="caution">
    <text evidence="3">The sequence shown here is derived from an EMBL/GenBank/DDBJ whole genome shotgun (WGS) entry which is preliminary data.</text>
</comment>
<reference evidence="3 4" key="1">
    <citation type="submission" date="2019-01" db="EMBL/GenBank/DDBJ databases">
        <title>Intercellular communication is required for trap formation in the nematode-trapping fungus Duddingtonia flagrans.</title>
        <authorList>
            <person name="Youssar L."/>
            <person name="Wernet V."/>
            <person name="Hensel N."/>
            <person name="Hildebrandt H.-G."/>
            <person name="Fischer R."/>
        </authorList>
    </citation>
    <scope>NUCLEOTIDE SEQUENCE [LARGE SCALE GENOMIC DNA]</scope>
    <source>
        <strain evidence="3 4">CBS H-5679</strain>
    </source>
</reference>
<feature type="compositionally biased region" description="Low complexity" evidence="1">
    <location>
        <begin position="523"/>
        <end position="545"/>
    </location>
</feature>
<feature type="region of interest" description="Disordered" evidence="1">
    <location>
        <begin position="160"/>
        <end position="247"/>
    </location>
</feature>
<feature type="region of interest" description="Disordered" evidence="1">
    <location>
        <begin position="448"/>
        <end position="592"/>
    </location>
</feature>
<feature type="region of interest" description="Disordered" evidence="1">
    <location>
        <begin position="106"/>
        <end position="145"/>
    </location>
</feature>